<proteinExistence type="predicted"/>
<accession>A0A4D6LYT8</accession>
<gene>
    <name evidence="2" type="ORF">DEO72_LG5g1596</name>
</gene>
<dbReference type="Proteomes" id="UP000501690">
    <property type="component" value="Linkage Group LG5"/>
</dbReference>
<keyword evidence="3" id="KW-1185">Reference proteome</keyword>
<organism evidence="2 3">
    <name type="scientific">Vigna unguiculata</name>
    <name type="common">Cowpea</name>
    <dbReference type="NCBI Taxonomy" id="3917"/>
    <lineage>
        <taxon>Eukaryota</taxon>
        <taxon>Viridiplantae</taxon>
        <taxon>Streptophyta</taxon>
        <taxon>Embryophyta</taxon>
        <taxon>Tracheophyta</taxon>
        <taxon>Spermatophyta</taxon>
        <taxon>Magnoliopsida</taxon>
        <taxon>eudicotyledons</taxon>
        <taxon>Gunneridae</taxon>
        <taxon>Pentapetalae</taxon>
        <taxon>rosids</taxon>
        <taxon>fabids</taxon>
        <taxon>Fabales</taxon>
        <taxon>Fabaceae</taxon>
        <taxon>Papilionoideae</taxon>
        <taxon>50 kb inversion clade</taxon>
        <taxon>NPAAA clade</taxon>
        <taxon>indigoferoid/millettioid clade</taxon>
        <taxon>Phaseoleae</taxon>
        <taxon>Vigna</taxon>
    </lineage>
</organism>
<evidence type="ECO:0000313" key="3">
    <source>
        <dbReference type="Proteomes" id="UP000501690"/>
    </source>
</evidence>
<dbReference type="AlphaFoldDB" id="A0A4D6LYT8"/>
<feature type="region of interest" description="Disordered" evidence="1">
    <location>
        <begin position="1"/>
        <end position="27"/>
    </location>
</feature>
<dbReference type="EMBL" id="CP039349">
    <property type="protein sequence ID" value="QCD93521.1"/>
    <property type="molecule type" value="Genomic_DNA"/>
</dbReference>
<evidence type="ECO:0000313" key="2">
    <source>
        <dbReference type="EMBL" id="QCD93521.1"/>
    </source>
</evidence>
<reference evidence="2 3" key="1">
    <citation type="submission" date="2019-04" db="EMBL/GenBank/DDBJ databases">
        <title>An improved genome assembly and genetic linkage map for asparagus bean, Vigna unguiculata ssp. sesquipedialis.</title>
        <authorList>
            <person name="Xia Q."/>
            <person name="Zhang R."/>
            <person name="Dong Y."/>
        </authorList>
    </citation>
    <scope>NUCLEOTIDE SEQUENCE [LARGE SCALE GENOMIC DNA]</scope>
    <source>
        <tissue evidence="2">Leaf</tissue>
    </source>
</reference>
<name>A0A4D6LYT8_VIGUN</name>
<evidence type="ECO:0000256" key="1">
    <source>
        <dbReference type="SAM" id="MobiDB-lite"/>
    </source>
</evidence>
<sequence length="176" mass="20213">MTIINVAPIPAGQGRRRRRRPPLTGDTLPFFLLQRSHSRRDTPPSTPVTTERIANENPTPRIVSLLVSSPAREIRQILELRRRTPRRFGLAFASLDHRKRDCRHGAVTACREHYRREHVSLLKAPTRRRPLFSVFTFGMGWCCDVEVVFYEWECCGIGLGCCGIGMENESKVKVRM</sequence>
<protein>
    <submittedName>
        <fullName evidence="2">Uncharacterized protein</fullName>
    </submittedName>
</protein>